<evidence type="ECO:0000259" key="6">
    <source>
        <dbReference type="Pfam" id="PF00441"/>
    </source>
</evidence>
<organism evidence="9 10">
    <name type="scientific">Nocardia xishanensis</name>
    <dbReference type="NCBI Taxonomy" id="238964"/>
    <lineage>
        <taxon>Bacteria</taxon>
        <taxon>Bacillati</taxon>
        <taxon>Actinomycetota</taxon>
        <taxon>Actinomycetes</taxon>
        <taxon>Mycobacteriales</taxon>
        <taxon>Nocardiaceae</taxon>
        <taxon>Nocardia</taxon>
    </lineage>
</organism>
<comment type="similarity">
    <text evidence="2 5">Belongs to the acyl-CoA dehydrogenase family.</text>
</comment>
<keyword evidence="4 5" id="KW-0274">FAD</keyword>
<evidence type="ECO:0000313" key="10">
    <source>
        <dbReference type="Proteomes" id="UP001611415"/>
    </source>
</evidence>
<dbReference type="Gene3D" id="1.20.140.10">
    <property type="entry name" value="Butyryl-CoA Dehydrogenase, subunit A, domain 3"/>
    <property type="match status" value="1"/>
</dbReference>
<evidence type="ECO:0000259" key="7">
    <source>
        <dbReference type="Pfam" id="PF02770"/>
    </source>
</evidence>
<comment type="cofactor">
    <cofactor evidence="1 5">
        <name>FAD</name>
        <dbReference type="ChEBI" id="CHEBI:57692"/>
    </cofactor>
</comment>
<dbReference type="Pfam" id="PF00441">
    <property type="entry name" value="Acyl-CoA_dh_1"/>
    <property type="match status" value="1"/>
</dbReference>
<evidence type="ECO:0000256" key="3">
    <source>
        <dbReference type="ARBA" id="ARBA00022630"/>
    </source>
</evidence>
<name>A0ABW7X7P5_9NOCA</name>
<dbReference type="Pfam" id="PF02770">
    <property type="entry name" value="Acyl-CoA_dh_M"/>
    <property type="match status" value="1"/>
</dbReference>
<keyword evidence="5 9" id="KW-0560">Oxidoreductase</keyword>
<dbReference type="SUPFAM" id="SSF56645">
    <property type="entry name" value="Acyl-CoA dehydrogenase NM domain-like"/>
    <property type="match status" value="1"/>
</dbReference>
<sequence length="372" mass="39497">MTDPSPFPLRVSERAALDRVTELSVEFAAVAADYDERAEIAVDHLTALREAEVDRAVLPERVGGSGLSYLAFGRLVRTLAKADPSTATIWTMHAGAGVALAEITADTLGSFFAEEFLAGKRFANALSEPASGNRFLQPQQEAVPAPGGWELTGAKRFVSGAEIADYLLVNALVDGAPTFFGLAPDATVSIIPIWDTLGLRATRSQLLSFERTVLRAEYRGRRPDAGDFAVIPAGLPALSLGIADAALDALVEHAASRVILGAPLSHQQWVQHEVADAQTRLAAAHALYEQALWQADNGIPAFLPTLGRSKYLANKVAVDVAQLGVRVGGASGYLKRSPIQRHLRDAEAGQLMAYSTEVLAGVIGKEVLGVVD</sequence>
<dbReference type="InterPro" id="IPR009100">
    <property type="entry name" value="AcylCoA_DH/oxidase_NM_dom_sf"/>
</dbReference>
<feature type="domain" description="Acyl-CoA dehydrogenase/oxidase N-terminal" evidence="8">
    <location>
        <begin position="26"/>
        <end position="98"/>
    </location>
</feature>
<dbReference type="RefSeq" id="WP_397094482.1">
    <property type="nucleotide sequence ID" value="NZ_JBIRYO010000022.1"/>
</dbReference>
<dbReference type="PANTHER" id="PTHR43884">
    <property type="entry name" value="ACYL-COA DEHYDROGENASE"/>
    <property type="match status" value="1"/>
</dbReference>
<dbReference type="InterPro" id="IPR013786">
    <property type="entry name" value="AcylCoA_DH/ox_N"/>
</dbReference>
<dbReference type="SUPFAM" id="SSF47203">
    <property type="entry name" value="Acyl-CoA dehydrogenase C-terminal domain-like"/>
    <property type="match status" value="1"/>
</dbReference>
<feature type="domain" description="Acyl-CoA oxidase/dehydrogenase middle" evidence="7">
    <location>
        <begin position="124"/>
        <end position="211"/>
    </location>
</feature>
<dbReference type="PIRSF" id="PIRSF016578">
    <property type="entry name" value="HsaA"/>
    <property type="match status" value="1"/>
</dbReference>
<dbReference type="Proteomes" id="UP001611415">
    <property type="component" value="Unassembled WGS sequence"/>
</dbReference>
<dbReference type="EC" id="1.-.-.-" evidence="9"/>
<comment type="caution">
    <text evidence="9">The sequence shown here is derived from an EMBL/GenBank/DDBJ whole genome shotgun (WGS) entry which is preliminary data.</text>
</comment>
<dbReference type="InterPro" id="IPR009075">
    <property type="entry name" value="AcylCo_DH/oxidase_C"/>
</dbReference>
<feature type="domain" description="Acyl-CoA dehydrogenase/oxidase C-terminal" evidence="6">
    <location>
        <begin position="237"/>
        <end position="367"/>
    </location>
</feature>
<dbReference type="EMBL" id="JBIRYO010000022">
    <property type="protein sequence ID" value="MFI2477142.1"/>
    <property type="molecule type" value="Genomic_DNA"/>
</dbReference>
<evidence type="ECO:0000259" key="8">
    <source>
        <dbReference type="Pfam" id="PF02771"/>
    </source>
</evidence>
<dbReference type="InterPro" id="IPR037069">
    <property type="entry name" value="AcylCoA_DH/ox_N_sf"/>
</dbReference>
<reference evidence="9 10" key="1">
    <citation type="submission" date="2024-10" db="EMBL/GenBank/DDBJ databases">
        <title>The Natural Products Discovery Center: Release of the First 8490 Sequenced Strains for Exploring Actinobacteria Biosynthetic Diversity.</title>
        <authorList>
            <person name="Kalkreuter E."/>
            <person name="Kautsar S.A."/>
            <person name="Yang D."/>
            <person name="Bader C.D."/>
            <person name="Teijaro C.N."/>
            <person name="Fluegel L."/>
            <person name="Davis C.M."/>
            <person name="Simpson J.R."/>
            <person name="Lauterbach L."/>
            <person name="Steele A.D."/>
            <person name="Gui C."/>
            <person name="Meng S."/>
            <person name="Li G."/>
            <person name="Viehrig K."/>
            <person name="Ye F."/>
            <person name="Su P."/>
            <person name="Kiefer A.F."/>
            <person name="Nichols A."/>
            <person name="Cepeda A.J."/>
            <person name="Yan W."/>
            <person name="Fan B."/>
            <person name="Jiang Y."/>
            <person name="Adhikari A."/>
            <person name="Zheng C.-J."/>
            <person name="Schuster L."/>
            <person name="Cowan T.M."/>
            <person name="Smanski M.J."/>
            <person name="Chevrette M.G."/>
            <person name="De Carvalho L.P.S."/>
            <person name="Shen B."/>
        </authorList>
    </citation>
    <scope>NUCLEOTIDE SEQUENCE [LARGE SCALE GENOMIC DNA]</scope>
    <source>
        <strain evidence="9 10">NPDC019275</strain>
    </source>
</reference>
<dbReference type="Gene3D" id="2.40.110.10">
    <property type="entry name" value="Butyryl-CoA Dehydrogenase, subunit A, domain 2"/>
    <property type="match status" value="1"/>
</dbReference>
<dbReference type="GO" id="GO:0016491">
    <property type="term" value="F:oxidoreductase activity"/>
    <property type="evidence" value="ECO:0007669"/>
    <property type="project" value="UniProtKB-KW"/>
</dbReference>
<dbReference type="InterPro" id="IPR046373">
    <property type="entry name" value="Acyl-CoA_Oxase/DH_mid-dom_sf"/>
</dbReference>
<dbReference type="Pfam" id="PF02771">
    <property type="entry name" value="Acyl-CoA_dh_N"/>
    <property type="match status" value="1"/>
</dbReference>
<keyword evidence="3 5" id="KW-0285">Flavoprotein</keyword>
<dbReference type="CDD" id="cd00567">
    <property type="entry name" value="ACAD"/>
    <property type="match status" value="1"/>
</dbReference>
<protein>
    <submittedName>
        <fullName evidence="9">Acyl-CoA dehydrogenase family protein</fullName>
        <ecNumber evidence="9">1.-.-.-</ecNumber>
    </submittedName>
</protein>
<dbReference type="Gene3D" id="1.10.540.10">
    <property type="entry name" value="Acyl-CoA dehydrogenase/oxidase, N-terminal domain"/>
    <property type="match status" value="1"/>
</dbReference>
<evidence type="ECO:0000256" key="4">
    <source>
        <dbReference type="ARBA" id="ARBA00022827"/>
    </source>
</evidence>
<proteinExistence type="inferred from homology"/>
<keyword evidence="10" id="KW-1185">Reference proteome</keyword>
<dbReference type="PANTHER" id="PTHR43884:SF12">
    <property type="entry name" value="ISOVALERYL-COA DEHYDROGENASE, MITOCHONDRIAL-RELATED"/>
    <property type="match status" value="1"/>
</dbReference>
<dbReference type="InterPro" id="IPR036250">
    <property type="entry name" value="AcylCo_DH-like_C"/>
</dbReference>
<evidence type="ECO:0000313" key="9">
    <source>
        <dbReference type="EMBL" id="MFI2477142.1"/>
    </source>
</evidence>
<gene>
    <name evidence="9" type="ORF">ACH49W_27510</name>
</gene>
<accession>A0ABW7X7P5</accession>
<evidence type="ECO:0000256" key="1">
    <source>
        <dbReference type="ARBA" id="ARBA00001974"/>
    </source>
</evidence>
<evidence type="ECO:0000256" key="2">
    <source>
        <dbReference type="ARBA" id="ARBA00009347"/>
    </source>
</evidence>
<evidence type="ECO:0000256" key="5">
    <source>
        <dbReference type="RuleBase" id="RU362125"/>
    </source>
</evidence>
<dbReference type="InterPro" id="IPR006091">
    <property type="entry name" value="Acyl-CoA_Oxase/DH_mid-dom"/>
</dbReference>